<dbReference type="AlphaFoldDB" id="A0A8J6H2B3"/>
<keyword evidence="12" id="KW-0829">Tyrosine-protein kinase</keyword>
<keyword evidence="3" id="KW-1003">Cell membrane</keyword>
<evidence type="ECO:0000256" key="16">
    <source>
        <dbReference type="SAM" id="MobiDB-lite"/>
    </source>
</evidence>
<feature type="region of interest" description="Disordered" evidence="16">
    <location>
        <begin position="95"/>
        <end position="144"/>
    </location>
</feature>
<dbReference type="Pfam" id="PF12810">
    <property type="entry name" value="ALK_LTK_GRD"/>
    <property type="match status" value="1"/>
</dbReference>
<keyword evidence="15" id="KW-0325">Glycoprotein</keyword>
<dbReference type="GO" id="GO:0004714">
    <property type="term" value="F:transmembrane receptor protein tyrosine kinase activity"/>
    <property type="evidence" value="ECO:0007669"/>
    <property type="project" value="UniProtKB-EC"/>
</dbReference>
<comment type="subcellular location">
    <subcellularLocation>
        <location evidence="1">Cell membrane</location>
        <topology evidence="1">Single-pass type I membrane protein</topology>
    </subcellularLocation>
</comment>
<dbReference type="GO" id="GO:0005886">
    <property type="term" value="C:plasma membrane"/>
    <property type="evidence" value="ECO:0007669"/>
    <property type="project" value="UniProtKB-SubCell"/>
</dbReference>
<evidence type="ECO:0000313" key="18">
    <source>
        <dbReference type="EMBL" id="KAH0520323.1"/>
    </source>
</evidence>
<keyword evidence="9" id="KW-0067">ATP-binding</keyword>
<dbReference type="Proteomes" id="UP000710432">
    <property type="component" value="Unassembled WGS sequence"/>
</dbReference>
<gene>
    <name evidence="18" type="ORF">LTLLF_207305</name>
</gene>
<evidence type="ECO:0000256" key="8">
    <source>
        <dbReference type="ARBA" id="ARBA00022777"/>
    </source>
</evidence>
<keyword evidence="7" id="KW-0547">Nucleotide-binding</keyword>
<evidence type="ECO:0000256" key="2">
    <source>
        <dbReference type="ARBA" id="ARBA00011902"/>
    </source>
</evidence>
<comment type="caution">
    <text evidence="18">The sequence shown here is derived from an EMBL/GenBank/DDBJ whole genome shotgun (WGS) entry which is preliminary data.</text>
</comment>
<reference evidence="18" key="1">
    <citation type="submission" date="2020-03" db="EMBL/GenBank/DDBJ databases">
        <title>Studies in the Genomics of Life Span.</title>
        <authorList>
            <person name="Glass D."/>
        </authorList>
    </citation>
    <scope>NUCLEOTIDE SEQUENCE</scope>
    <source>
        <strain evidence="18">LTLLF</strain>
        <tissue evidence="18">Muscle</tissue>
    </source>
</reference>
<accession>A0A8J6H2B3</accession>
<keyword evidence="14 18" id="KW-0675">Receptor</keyword>
<evidence type="ECO:0000256" key="1">
    <source>
        <dbReference type="ARBA" id="ARBA00004251"/>
    </source>
</evidence>
<evidence type="ECO:0000256" key="13">
    <source>
        <dbReference type="ARBA" id="ARBA00023157"/>
    </source>
</evidence>
<sequence>MVTVGAAGPLKGVQLWRAPDTGQYLISAYGAAGGKGARNHLSRAHGIFLSALFFLRRGEPLYILVGQQGEDACPGLRAGEPEPLLVAAGGGGRAYWRRRDSGQTQAAPEKLENRAAAPGSGGRGGPAGERAGRRGEAGRHARRC</sequence>
<dbReference type="InterPro" id="IPR055163">
    <property type="entry name" value="ALK/LTK-like_GRD"/>
</dbReference>
<evidence type="ECO:0000256" key="7">
    <source>
        <dbReference type="ARBA" id="ARBA00022741"/>
    </source>
</evidence>
<keyword evidence="11" id="KW-0472">Membrane</keyword>
<dbReference type="EMBL" id="JAATJU010001075">
    <property type="protein sequence ID" value="KAH0520323.1"/>
    <property type="molecule type" value="Genomic_DNA"/>
</dbReference>
<evidence type="ECO:0000256" key="12">
    <source>
        <dbReference type="ARBA" id="ARBA00023137"/>
    </source>
</evidence>
<evidence type="ECO:0000256" key="3">
    <source>
        <dbReference type="ARBA" id="ARBA00022475"/>
    </source>
</evidence>
<evidence type="ECO:0000256" key="5">
    <source>
        <dbReference type="ARBA" id="ARBA00022692"/>
    </source>
</evidence>
<evidence type="ECO:0000259" key="17">
    <source>
        <dbReference type="Pfam" id="PF12810"/>
    </source>
</evidence>
<feature type="compositionally biased region" description="Basic and acidic residues" evidence="16">
    <location>
        <begin position="130"/>
        <end position="144"/>
    </location>
</feature>
<keyword evidence="4" id="KW-0808">Transferase</keyword>
<evidence type="ECO:0000256" key="15">
    <source>
        <dbReference type="ARBA" id="ARBA00023180"/>
    </source>
</evidence>
<name>A0A8J6H2B3_MICOH</name>
<keyword evidence="8 18" id="KW-0418">Kinase</keyword>
<evidence type="ECO:0000256" key="4">
    <source>
        <dbReference type="ARBA" id="ARBA00022679"/>
    </source>
</evidence>
<keyword evidence="5" id="KW-0812">Transmembrane</keyword>
<feature type="domain" description="ALK/LTK-like glycine-rich" evidence="17">
    <location>
        <begin position="21"/>
        <end position="138"/>
    </location>
</feature>
<evidence type="ECO:0000256" key="6">
    <source>
        <dbReference type="ARBA" id="ARBA00022729"/>
    </source>
</evidence>
<keyword evidence="13" id="KW-1015">Disulfide bond</keyword>
<keyword evidence="6" id="KW-0732">Signal</keyword>
<organism evidence="18 19">
    <name type="scientific">Microtus ochrogaster</name>
    <name type="common">Prairie vole</name>
    <dbReference type="NCBI Taxonomy" id="79684"/>
    <lineage>
        <taxon>Eukaryota</taxon>
        <taxon>Metazoa</taxon>
        <taxon>Chordata</taxon>
        <taxon>Craniata</taxon>
        <taxon>Vertebrata</taxon>
        <taxon>Euteleostomi</taxon>
        <taxon>Mammalia</taxon>
        <taxon>Eutheria</taxon>
        <taxon>Euarchontoglires</taxon>
        <taxon>Glires</taxon>
        <taxon>Rodentia</taxon>
        <taxon>Myomorpha</taxon>
        <taxon>Muroidea</taxon>
        <taxon>Cricetidae</taxon>
        <taxon>Arvicolinae</taxon>
        <taxon>Microtus</taxon>
    </lineage>
</organism>
<dbReference type="EC" id="2.7.10.1" evidence="2"/>
<evidence type="ECO:0000313" key="19">
    <source>
        <dbReference type="Proteomes" id="UP000710432"/>
    </source>
</evidence>
<keyword evidence="10" id="KW-1133">Transmembrane helix</keyword>
<proteinExistence type="predicted"/>
<evidence type="ECO:0000256" key="14">
    <source>
        <dbReference type="ARBA" id="ARBA00023170"/>
    </source>
</evidence>
<evidence type="ECO:0000256" key="11">
    <source>
        <dbReference type="ARBA" id="ARBA00023136"/>
    </source>
</evidence>
<evidence type="ECO:0000256" key="9">
    <source>
        <dbReference type="ARBA" id="ARBA00022840"/>
    </source>
</evidence>
<evidence type="ECO:0000256" key="10">
    <source>
        <dbReference type="ARBA" id="ARBA00022989"/>
    </source>
</evidence>
<protein>
    <recommendedName>
        <fullName evidence="2">receptor protein-tyrosine kinase</fullName>
        <ecNumber evidence="2">2.7.10.1</ecNumber>
    </recommendedName>
</protein>
<dbReference type="GO" id="GO:0005524">
    <property type="term" value="F:ATP binding"/>
    <property type="evidence" value="ECO:0007669"/>
    <property type="project" value="UniProtKB-KW"/>
</dbReference>